<name>A0AB38A815_9ACTN</name>
<dbReference type="SUPFAM" id="SSF53720">
    <property type="entry name" value="ALDH-like"/>
    <property type="match status" value="1"/>
</dbReference>
<evidence type="ECO:0000313" key="4">
    <source>
        <dbReference type="Proteomes" id="UP000183687"/>
    </source>
</evidence>
<dbReference type="EMBL" id="FNSH01000001">
    <property type="protein sequence ID" value="SEC00542.1"/>
    <property type="molecule type" value="Genomic_DNA"/>
</dbReference>
<organism evidence="3 4">
    <name type="scientific">Atopobium minutum</name>
    <dbReference type="NCBI Taxonomy" id="1381"/>
    <lineage>
        <taxon>Bacteria</taxon>
        <taxon>Bacillati</taxon>
        <taxon>Actinomycetota</taxon>
        <taxon>Coriobacteriia</taxon>
        <taxon>Coriobacteriales</taxon>
        <taxon>Atopobiaceae</taxon>
        <taxon>Atopobium</taxon>
    </lineage>
</organism>
<sequence length="505" mass="55718">MSLIDNDLLSVQEARILLEHAAGSVEALESLPLSLVEDFLTHLREGLYQNARTYADLAFDESDYGNPQEEAQLIEWVLTDVLDDVCAQTPVQEIVWDTKSAAVYLSKGVVVSLLPDWLAVPTLLSQLFYALRSKSPIVFSAGARVHESCCRVMEDVLSIARSCHYPEEALGFLRVCCPEGEQWMCSQPCVSVIIDSRENANEHPYAAYGKDVYYASLGNNPVFVESTADIAACAQEIVRGKSFCHGMLPGVEQSIVVEAAVDSQLQAALRQMGCYFLDESETDRLGDLLFMSDGKTYPELIAKSAEDLARRANIAVPAQTKVLIVRKPYVSERSFFSKAKYGPVLSYYVEESWRDACEKCIELILNSGHGNALSIFSNSPEVIQQFILKKPVGRVLVNVSTALGSIGSHTELPKTLTITGWDHATTSSLGVTYSDFVRKRQVGVAGNTHQQDLVKQISSHTHPTLTTPNTKTEVQPLSNTADVTQEQCTESIDWFSGLLESMRDK</sequence>
<feature type="compositionally biased region" description="Low complexity" evidence="2">
    <location>
        <begin position="460"/>
        <end position="472"/>
    </location>
</feature>
<dbReference type="AlphaFoldDB" id="A0AB38A815"/>
<protein>
    <submittedName>
        <fullName evidence="3">Acyl-CoA reductase</fullName>
    </submittedName>
</protein>
<proteinExistence type="predicted"/>
<comment type="caution">
    <text evidence="3">The sequence shown here is derived from an EMBL/GenBank/DDBJ whole genome shotgun (WGS) entry which is preliminary data.</text>
</comment>
<gene>
    <name evidence="3" type="ORF">SAMN04489746_1418</name>
</gene>
<reference evidence="3 4" key="1">
    <citation type="submission" date="2016-10" db="EMBL/GenBank/DDBJ databases">
        <authorList>
            <person name="Varghese N."/>
            <person name="Submissions S."/>
        </authorList>
    </citation>
    <scope>NUCLEOTIDE SEQUENCE [LARGE SCALE GENOMIC DNA]</scope>
    <source>
        <strain evidence="3 4">DSM 20586</strain>
    </source>
</reference>
<dbReference type="InterPro" id="IPR016162">
    <property type="entry name" value="Ald_DH_N"/>
</dbReference>
<evidence type="ECO:0000313" key="3">
    <source>
        <dbReference type="EMBL" id="SEC00542.1"/>
    </source>
</evidence>
<dbReference type="GO" id="GO:0016620">
    <property type="term" value="F:oxidoreductase activity, acting on the aldehyde or oxo group of donors, NAD or NADP as acceptor"/>
    <property type="evidence" value="ECO:0007669"/>
    <property type="project" value="InterPro"/>
</dbReference>
<accession>A0AB38A815</accession>
<evidence type="ECO:0000256" key="2">
    <source>
        <dbReference type="SAM" id="MobiDB-lite"/>
    </source>
</evidence>
<dbReference type="Gene3D" id="3.40.309.10">
    <property type="entry name" value="Aldehyde Dehydrogenase, Chain A, domain 2"/>
    <property type="match status" value="1"/>
</dbReference>
<dbReference type="Proteomes" id="UP000183687">
    <property type="component" value="Unassembled WGS sequence"/>
</dbReference>
<keyword evidence="1" id="KW-0560">Oxidoreductase</keyword>
<dbReference type="RefSeq" id="WP_002563918.1">
    <property type="nucleotide sequence ID" value="NZ_CAMTZZ010000041.1"/>
</dbReference>
<dbReference type="InterPro" id="IPR016161">
    <property type="entry name" value="Ald_DH/histidinol_DH"/>
</dbReference>
<feature type="region of interest" description="Disordered" evidence="2">
    <location>
        <begin position="458"/>
        <end position="482"/>
    </location>
</feature>
<dbReference type="Gene3D" id="3.40.605.10">
    <property type="entry name" value="Aldehyde Dehydrogenase, Chain A, domain 1"/>
    <property type="match status" value="1"/>
</dbReference>
<feature type="compositionally biased region" description="Polar residues" evidence="2">
    <location>
        <begin position="473"/>
        <end position="482"/>
    </location>
</feature>
<evidence type="ECO:0000256" key="1">
    <source>
        <dbReference type="ARBA" id="ARBA00023002"/>
    </source>
</evidence>
<dbReference type="InterPro" id="IPR016163">
    <property type="entry name" value="Ald_DH_C"/>
</dbReference>